<gene>
    <name evidence="4" type="ORF">UC7_02709</name>
</gene>
<dbReference type="PATRIC" id="fig|1158612.3.peg.2674"/>
<dbReference type="Proteomes" id="UP000013840">
    <property type="component" value="Unassembled WGS sequence"/>
</dbReference>
<reference evidence="4 5" key="1">
    <citation type="submission" date="2013-02" db="EMBL/GenBank/DDBJ databases">
        <title>The Genome Sequence of Enterococcus caccae BAA-1240.</title>
        <authorList>
            <consortium name="The Broad Institute Genome Sequencing Platform"/>
            <consortium name="The Broad Institute Genome Sequencing Center for Infectious Disease"/>
            <person name="Earl A.M."/>
            <person name="Gilmore M.S."/>
            <person name="Lebreton F."/>
            <person name="Walker B."/>
            <person name="Young S.K."/>
            <person name="Zeng Q."/>
            <person name="Gargeya S."/>
            <person name="Fitzgerald M."/>
            <person name="Haas B."/>
            <person name="Abouelleil A."/>
            <person name="Alvarado L."/>
            <person name="Arachchi H.M."/>
            <person name="Berlin A.M."/>
            <person name="Chapman S.B."/>
            <person name="Dewar J."/>
            <person name="Goldberg J."/>
            <person name="Griggs A."/>
            <person name="Gujja S."/>
            <person name="Hansen M."/>
            <person name="Howarth C."/>
            <person name="Imamovic A."/>
            <person name="Larimer J."/>
            <person name="McCowan C."/>
            <person name="Murphy C."/>
            <person name="Neiman D."/>
            <person name="Pearson M."/>
            <person name="Priest M."/>
            <person name="Roberts A."/>
            <person name="Saif S."/>
            <person name="Shea T."/>
            <person name="Sisk P."/>
            <person name="Sykes S."/>
            <person name="Wortman J."/>
            <person name="Nusbaum C."/>
            <person name="Birren B."/>
        </authorList>
    </citation>
    <scope>NUCLEOTIDE SEQUENCE [LARGE SCALE GENOMIC DNA]</scope>
    <source>
        <strain evidence="4 5">ATCC BAA-1240</strain>
    </source>
</reference>
<dbReference type="InterPro" id="IPR036388">
    <property type="entry name" value="WH-like_DNA-bd_sf"/>
</dbReference>
<dbReference type="PANTHER" id="PTHR30185:SF13">
    <property type="entry name" value="LICABCH OPERON REGULATOR-RELATED"/>
    <property type="match status" value="1"/>
</dbReference>
<keyword evidence="1" id="KW-0805">Transcription regulation</keyword>
<comment type="caution">
    <text evidence="4">The sequence shown here is derived from an EMBL/GenBank/DDBJ whole genome shotgun (WGS) entry which is preliminary data.</text>
</comment>
<feature type="domain" description="Mga helix-turn-helix" evidence="3">
    <location>
        <begin position="85"/>
        <end position="166"/>
    </location>
</feature>
<keyword evidence="2" id="KW-0804">Transcription</keyword>
<evidence type="ECO:0000256" key="1">
    <source>
        <dbReference type="ARBA" id="ARBA00023015"/>
    </source>
</evidence>
<proteinExistence type="predicted"/>
<protein>
    <recommendedName>
        <fullName evidence="3">Mga helix-turn-helix domain-containing protein</fullName>
    </recommendedName>
</protein>
<dbReference type="AlphaFoldDB" id="R3WNG3"/>
<dbReference type="eggNOG" id="COG3711">
    <property type="taxonomic scope" value="Bacteria"/>
</dbReference>
<accession>R3WNG3</accession>
<name>R3WNG3_9ENTE</name>
<sequence length="504" mass="59734">MDYKEILDVESKKLLGLFNLLRATDDGKSLETLSKELELNAKTIIRSIKKLKKLFIHYQLENQLAIGCHERNLFYLKRDNNLYLEIFLVQYLSDLPEIIFLKTIIEGNSGSTDKLIETMSISESSLRRRANKINRWLKKYNMSLKRGSWELLGEEEQIRALVLDFYWFAYQGQKQKLMILAKENSRQLCTKLISFFNMQINDLQKEMLSRMIQITVWRHQSGYKVRIKKHWKQYIENSAVFTNFIRSMETEREVTKLNFEELTYIYLMIQAYFLAYVGSNMQAFLIEEHYLKKTTCYAMTLTTSRKLRQVFWGEKINHSKKSVVAFLGFHLYYDLISGFFFEKVQLKTVFEENYPIFTCKLNEAVDELIKENLYYQSIPKEALNFRYFMILSSLISPVYNEKRIFICLMTDLPLEMEVDIGNRITNFFMNKFNLVVIYARTSNSISYVDIILTTVVYQAINCKYPQPTLLIEPDISEILLFQIESLIKKVRNEALSKKCVKINK</sequence>
<organism evidence="4 5">
    <name type="scientific">Enterococcus caccae ATCC BAA-1240</name>
    <dbReference type="NCBI Taxonomy" id="1158612"/>
    <lineage>
        <taxon>Bacteria</taxon>
        <taxon>Bacillati</taxon>
        <taxon>Bacillota</taxon>
        <taxon>Bacilli</taxon>
        <taxon>Lactobacillales</taxon>
        <taxon>Enterococcaceae</taxon>
        <taxon>Enterococcus</taxon>
    </lineage>
</organism>
<dbReference type="RefSeq" id="WP_010772794.1">
    <property type="nucleotide sequence ID" value="NZ_KB946335.1"/>
</dbReference>
<dbReference type="STRING" id="317735.RU98_GL003004"/>
<dbReference type="PANTHER" id="PTHR30185">
    <property type="entry name" value="CRYPTIC BETA-GLUCOSIDE BGL OPERON ANTITERMINATOR"/>
    <property type="match status" value="1"/>
</dbReference>
<dbReference type="EMBL" id="AJAU01000022">
    <property type="protein sequence ID" value="EOL43380.1"/>
    <property type="molecule type" value="Genomic_DNA"/>
</dbReference>
<dbReference type="OrthoDB" id="2193672at2"/>
<dbReference type="InterPro" id="IPR007737">
    <property type="entry name" value="Mga_HTH"/>
</dbReference>
<keyword evidence="5" id="KW-1185">Reference proteome</keyword>
<evidence type="ECO:0000313" key="4">
    <source>
        <dbReference type="EMBL" id="EOL43380.1"/>
    </source>
</evidence>
<dbReference type="Gene3D" id="1.10.10.10">
    <property type="entry name" value="Winged helix-like DNA-binding domain superfamily/Winged helix DNA-binding domain"/>
    <property type="match status" value="1"/>
</dbReference>
<evidence type="ECO:0000313" key="5">
    <source>
        <dbReference type="Proteomes" id="UP000013840"/>
    </source>
</evidence>
<dbReference type="Pfam" id="PF05043">
    <property type="entry name" value="Mga"/>
    <property type="match status" value="1"/>
</dbReference>
<dbReference type="InterPro" id="IPR050661">
    <property type="entry name" value="BglG_antiterminators"/>
</dbReference>
<evidence type="ECO:0000259" key="3">
    <source>
        <dbReference type="Pfam" id="PF05043"/>
    </source>
</evidence>
<evidence type="ECO:0000256" key="2">
    <source>
        <dbReference type="ARBA" id="ARBA00023163"/>
    </source>
</evidence>